<reference evidence="3" key="1">
    <citation type="submission" date="2023-02" db="EMBL/GenBank/DDBJ databases">
        <title>Tahibacter soli sp. nov. isolated from soil.</title>
        <authorList>
            <person name="Baek J.H."/>
            <person name="Lee J.K."/>
            <person name="Choi D.G."/>
            <person name="Jeon C.O."/>
        </authorList>
    </citation>
    <scope>NUCLEOTIDE SEQUENCE</scope>
    <source>
        <strain evidence="3">BL</strain>
    </source>
</reference>
<comment type="caution">
    <text evidence="3">The sequence shown here is derived from an EMBL/GenBank/DDBJ whole genome shotgun (WGS) entry which is preliminary data.</text>
</comment>
<evidence type="ECO:0000256" key="1">
    <source>
        <dbReference type="SAM" id="MobiDB-lite"/>
    </source>
</evidence>
<feature type="domain" description="BON" evidence="2">
    <location>
        <begin position="124"/>
        <end position="192"/>
    </location>
</feature>
<dbReference type="RefSeq" id="WP_263540764.1">
    <property type="nucleotide sequence ID" value="NZ_JAOVZO020000019.1"/>
</dbReference>
<dbReference type="Proteomes" id="UP001139971">
    <property type="component" value="Unassembled WGS sequence"/>
</dbReference>
<feature type="domain" description="BON" evidence="2">
    <location>
        <begin position="37"/>
        <end position="105"/>
    </location>
</feature>
<dbReference type="PANTHER" id="PTHR34606:SF15">
    <property type="entry name" value="BON DOMAIN-CONTAINING PROTEIN"/>
    <property type="match status" value="1"/>
</dbReference>
<dbReference type="EMBL" id="JAOVZO020000019">
    <property type="protein sequence ID" value="MDC8015000.1"/>
    <property type="molecule type" value="Genomic_DNA"/>
</dbReference>
<protein>
    <submittedName>
        <fullName evidence="3">BON domain-containing protein</fullName>
    </submittedName>
</protein>
<dbReference type="InterPro" id="IPR051686">
    <property type="entry name" value="Lipoprotein_DolP"/>
</dbReference>
<gene>
    <name evidence="3" type="ORF">OD750_020845</name>
</gene>
<feature type="domain" description="BON" evidence="2">
    <location>
        <begin position="210"/>
        <end position="279"/>
    </location>
</feature>
<dbReference type="InterPro" id="IPR007055">
    <property type="entry name" value="BON_dom"/>
</dbReference>
<organism evidence="3 4">
    <name type="scientific">Tahibacter soli</name>
    <dbReference type="NCBI Taxonomy" id="2983605"/>
    <lineage>
        <taxon>Bacteria</taxon>
        <taxon>Pseudomonadati</taxon>
        <taxon>Pseudomonadota</taxon>
        <taxon>Gammaproteobacteria</taxon>
        <taxon>Lysobacterales</taxon>
        <taxon>Rhodanobacteraceae</taxon>
        <taxon>Tahibacter</taxon>
    </lineage>
</organism>
<feature type="region of interest" description="Disordered" evidence="1">
    <location>
        <begin position="271"/>
        <end position="298"/>
    </location>
</feature>
<accession>A0A9X4BI71</accession>
<dbReference type="InterPro" id="IPR014004">
    <property type="entry name" value="Transpt-assoc_nodulatn_dom_bac"/>
</dbReference>
<proteinExistence type="predicted"/>
<dbReference type="PANTHER" id="PTHR34606">
    <property type="entry name" value="BON DOMAIN-CONTAINING PROTEIN"/>
    <property type="match status" value="1"/>
</dbReference>
<dbReference type="SMART" id="SM00749">
    <property type="entry name" value="BON"/>
    <property type="match status" value="3"/>
</dbReference>
<dbReference type="PROSITE" id="PS50914">
    <property type="entry name" value="BON"/>
    <property type="match status" value="3"/>
</dbReference>
<evidence type="ECO:0000313" key="3">
    <source>
        <dbReference type="EMBL" id="MDC8015000.1"/>
    </source>
</evidence>
<evidence type="ECO:0000259" key="2">
    <source>
        <dbReference type="PROSITE" id="PS50914"/>
    </source>
</evidence>
<keyword evidence="4" id="KW-1185">Reference proteome</keyword>
<name>A0A9X4BI71_9GAMM</name>
<evidence type="ECO:0000313" key="4">
    <source>
        <dbReference type="Proteomes" id="UP001139971"/>
    </source>
</evidence>
<dbReference type="AlphaFoldDB" id="A0A9X4BI71"/>
<feature type="compositionally biased region" description="Basic and acidic residues" evidence="1">
    <location>
        <begin position="280"/>
        <end position="298"/>
    </location>
</feature>
<sequence>MKEAPRSLVLVGGNALPRPVSAGSAAKSPNTEGLQFVDTRREMQIQTTFDMNPHLREFNLNVLVDGNKAVLGGNVDNGVARDLAEQITLVADDILQIDNRILVDADYVRPARTTNERTFSERVGDATTTASIRSRLLWSSHTSGLDIRAETLQGKVTLAGMVAGSAERDHAERIARNTQGVIALRNDIVLARKSDKGLDATDTGAERSMPDSWITDKVNKSLMFTRGVSGANISVAALEGVVWLSGIVQSTAERELAIEVAGETRGVRNVEAGGLTVERNPVDDRPASAEREPEKALR</sequence>
<dbReference type="Pfam" id="PF04972">
    <property type="entry name" value="BON"/>
    <property type="match status" value="3"/>
</dbReference>
<dbReference type="Gene3D" id="3.30.1340.30">
    <property type="match status" value="2"/>
</dbReference>